<gene>
    <name evidence="2" type="ORF">DF3PB_2160003</name>
</gene>
<dbReference type="EMBL" id="UIDG01000131">
    <property type="protein sequence ID" value="SUS05836.1"/>
    <property type="molecule type" value="Genomic_DNA"/>
</dbReference>
<name>A0A380TC47_9ZZZZ</name>
<sequence>MRKRESNNPKRRIAPCASMSDDERSVMANNAVYVGSALHKRMPGDYGFRPPVNPRPSKSLCDDLRVITKVEACQLLKDGIRKGLVSSVRSNESLPKYVWSVDQGRNVFEAKLGADGYHGYRLDREQEKHMHDLVLTEWDKRQ</sequence>
<evidence type="ECO:0000313" key="2">
    <source>
        <dbReference type="EMBL" id="SUS05836.1"/>
    </source>
</evidence>
<protein>
    <submittedName>
        <fullName evidence="2">Uncharacterized protein</fullName>
    </submittedName>
</protein>
<accession>A0A380TC47</accession>
<proteinExistence type="predicted"/>
<evidence type="ECO:0000256" key="1">
    <source>
        <dbReference type="SAM" id="MobiDB-lite"/>
    </source>
</evidence>
<dbReference type="AlphaFoldDB" id="A0A380TC47"/>
<reference evidence="2" key="1">
    <citation type="submission" date="2018-07" db="EMBL/GenBank/DDBJ databases">
        <authorList>
            <person name="Quirk P.G."/>
            <person name="Krulwich T.A."/>
        </authorList>
    </citation>
    <scope>NUCLEOTIDE SEQUENCE</scope>
</reference>
<organism evidence="2">
    <name type="scientific">metagenome</name>
    <dbReference type="NCBI Taxonomy" id="256318"/>
    <lineage>
        <taxon>unclassified sequences</taxon>
        <taxon>metagenomes</taxon>
    </lineage>
</organism>
<feature type="region of interest" description="Disordered" evidence="1">
    <location>
        <begin position="1"/>
        <end position="20"/>
    </location>
</feature>